<feature type="signal peptide" evidence="1">
    <location>
        <begin position="1"/>
        <end position="33"/>
    </location>
</feature>
<keyword evidence="1" id="KW-0732">Signal</keyword>
<reference evidence="2 3" key="1">
    <citation type="submission" date="2019-11" db="EMBL/GenBank/DDBJ databases">
        <authorList>
            <person name="Dong K."/>
        </authorList>
    </citation>
    <scope>NUCLEOTIDE SEQUENCE [LARGE SCALE GENOMIC DNA]</scope>
    <source>
        <strain evidence="2 3">NBRC 111993</strain>
    </source>
</reference>
<name>A0A6L6J9L3_9RHOB</name>
<accession>A0A6L6J9L3</accession>
<keyword evidence="3" id="KW-1185">Reference proteome</keyword>
<protein>
    <submittedName>
        <fullName evidence="2">Uncharacterized protein</fullName>
    </submittedName>
</protein>
<evidence type="ECO:0000313" key="3">
    <source>
        <dbReference type="Proteomes" id="UP000478183"/>
    </source>
</evidence>
<evidence type="ECO:0000313" key="2">
    <source>
        <dbReference type="EMBL" id="MTH76824.1"/>
    </source>
</evidence>
<evidence type="ECO:0000256" key="1">
    <source>
        <dbReference type="SAM" id="SignalP"/>
    </source>
</evidence>
<gene>
    <name evidence="2" type="ORF">GL286_03675</name>
</gene>
<feature type="chain" id="PRO_5026688830" evidence="1">
    <location>
        <begin position="34"/>
        <end position="125"/>
    </location>
</feature>
<comment type="caution">
    <text evidence="2">The sequence shown here is derived from an EMBL/GenBank/DDBJ whole genome shotgun (WGS) entry which is preliminary data.</text>
</comment>
<organism evidence="2 3">
    <name type="scientific">Paracoccus aestuariivivens</name>
    <dbReference type="NCBI Taxonomy" id="1820333"/>
    <lineage>
        <taxon>Bacteria</taxon>
        <taxon>Pseudomonadati</taxon>
        <taxon>Pseudomonadota</taxon>
        <taxon>Alphaproteobacteria</taxon>
        <taxon>Rhodobacterales</taxon>
        <taxon>Paracoccaceae</taxon>
        <taxon>Paracoccus</taxon>
    </lineage>
</organism>
<dbReference type="Proteomes" id="UP000478183">
    <property type="component" value="Unassembled WGS sequence"/>
</dbReference>
<sequence>MFNFHLFTRATYKALFLAILTICGIWSAHTATAEGKGRIVKCKLVIDAEEYINAPCKFDPRGNDGSFNIMARNGMYFAAVRIETPGRALGYWNEEPYAGHAHTNLGELKQDGACWVNDRASVCAW</sequence>
<proteinExistence type="predicted"/>
<dbReference type="AlphaFoldDB" id="A0A6L6J9L3"/>
<dbReference type="EMBL" id="WMIE01000001">
    <property type="protein sequence ID" value="MTH76824.1"/>
    <property type="molecule type" value="Genomic_DNA"/>
</dbReference>